<dbReference type="GO" id="GO:0042060">
    <property type="term" value="P:wound healing"/>
    <property type="evidence" value="ECO:0007669"/>
    <property type="project" value="TreeGrafter"/>
</dbReference>
<name>A0A7J7U567_MYOMY</name>
<dbReference type="Proteomes" id="UP000527355">
    <property type="component" value="Unassembled WGS sequence"/>
</dbReference>
<comment type="caution">
    <text evidence="3">The sequence shown here is derived from an EMBL/GenBank/DDBJ whole genome shotgun (WGS) entry which is preliminary data.</text>
</comment>
<dbReference type="SUPFAM" id="SSF75399">
    <property type="entry name" value="Plakin repeat"/>
    <property type="match status" value="1"/>
</dbReference>
<reference evidence="3 4" key="1">
    <citation type="journal article" date="2020" name="Nature">
        <title>Six reference-quality genomes reveal evolution of bat adaptations.</title>
        <authorList>
            <person name="Jebb D."/>
            <person name="Huang Z."/>
            <person name="Pippel M."/>
            <person name="Hughes G.M."/>
            <person name="Lavrichenko K."/>
            <person name="Devanna P."/>
            <person name="Winkler S."/>
            <person name="Jermiin L.S."/>
            <person name="Skirmuntt E.C."/>
            <person name="Katzourakis A."/>
            <person name="Burkitt-Gray L."/>
            <person name="Ray D.A."/>
            <person name="Sullivan K.A.M."/>
            <person name="Roscito J.G."/>
            <person name="Kirilenko B.M."/>
            <person name="Davalos L.M."/>
            <person name="Corthals A.P."/>
            <person name="Power M.L."/>
            <person name="Jones G."/>
            <person name="Ransome R.D."/>
            <person name="Dechmann D.K.N."/>
            <person name="Locatelli A.G."/>
            <person name="Puechmaille S.J."/>
            <person name="Fedrigo O."/>
            <person name="Jarvis E.D."/>
            <person name="Hiller M."/>
            <person name="Vernes S.C."/>
            <person name="Myers E.W."/>
            <person name="Teeling E.C."/>
        </authorList>
    </citation>
    <scope>NUCLEOTIDE SEQUENCE [LARGE SCALE GENOMIC DNA]</scope>
    <source>
        <strain evidence="3">MMyoMyo1</strain>
        <tissue evidence="3">Flight muscle</tissue>
    </source>
</reference>
<keyword evidence="2" id="KW-0677">Repeat</keyword>
<dbReference type="InterPro" id="IPR043197">
    <property type="entry name" value="Plakin"/>
</dbReference>
<dbReference type="Gene3D" id="3.90.1290.10">
    <property type="entry name" value="Plakin repeat"/>
    <property type="match status" value="1"/>
</dbReference>
<evidence type="ECO:0000256" key="2">
    <source>
        <dbReference type="ARBA" id="ARBA00022737"/>
    </source>
</evidence>
<dbReference type="GO" id="GO:0045110">
    <property type="term" value="P:intermediate filament bundle assembly"/>
    <property type="evidence" value="ECO:0007669"/>
    <property type="project" value="TreeGrafter"/>
</dbReference>
<dbReference type="GO" id="GO:0030054">
    <property type="term" value="C:cell junction"/>
    <property type="evidence" value="ECO:0007669"/>
    <property type="project" value="TreeGrafter"/>
</dbReference>
<dbReference type="InterPro" id="IPR035915">
    <property type="entry name" value="Plakin_repeat_sf"/>
</dbReference>
<dbReference type="Pfam" id="PF00681">
    <property type="entry name" value="Plectin"/>
    <property type="match status" value="2"/>
</dbReference>
<dbReference type="GO" id="GO:0005737">
    <property type="term" value="C:cytoplasm"/>
    <property type="evidence" value="ECO:0007669"/>
    <property type="project" value="TreeGrafter"/>
</dbReference>
<dbReference type="GO" id="GO:1990254">
    <property type="term" value="F:keratin filament binding"/>
    <property type="evidence" value="ECO:0007669"/>
    <property type="project" value="TreeGrafter"/>
</dbReference>
<dbReference type="InterPro" id="IPR001101">
    <property type="entry name" value="Plectin_repeat"/>
</dbReference>
<proteinExistence type="predicted"/>
<keyword evidence="4" id="KW-1185">Reference proteome</keyword>
<dbReference type="GO" id="GO:0016020">
    <property type="term" value="C:membrane"/>
    <property type="evidence" value="ECO:0007669"/>
    <property type="project" value="TreeGrafter"/>
</dbReference>
<keyword evidence="1" id="KW-0597">Phosphoprotein</keyword>
<dbReference type="FunFam" id="3.90.1290.10:FF:000025">
    <property type="entry name" value="Epiplakin 1"/>
    <property type="match status" value="1"/>
</dbReference>
<organism evidence="3 4">
    <name type="scientific">Myotis myotis</name>
    <name type="common">Greater mouse-eared bat</name>
    <name type="synonym">Vespertilio myotis</name>
    <dbReference type="NCBI Taxonomy" id="51298"/>
    <lineage>
        <taxon>Eukaryota</taxon>
        <taxon>Metazoa</taxon>
        <taxon>Chordata</taxon>
        <taxon>Craniata</taxon>
        <taxon>Vertebrata</taxon>
        <taxon>Euteleostomi</taxon>
        <taxon>Mammalia</taxon>
        <taxon>Eutheria</taxon>
        <taxon>Laurasiatheria</taxon>
        <taxon>Chiroptera</taxon>
        <taxon>Yangochiroptera</taxon>
        <taxon>Vespertilionidae</taxon>
        <taxon>Myotis</taxon>
    </lineage>
</organism>
<protein>
    <recommendedName>
        <fullName evidence="5">Epiplakin 1</fullName>
    </recommendedName>
</protein>
<evidence type="ECO:0000313" key="3">
    <source>
        <dbReference type="EMBL" id="KAF6308033.1"/>
    </source>
</evidence>
<sequence>MDQWLTKMSFPGLWRPVTASQLGVSRVLDPETLQDLAQGTNSPQEVMKMDSVKRYVEGMSGIAGVLMPARDELGRQEKMSVYQAMRKGHLQPGTALVLLEAQGATGFLINSVRNQGLSVAEAVPTGLVGGEIRDKLLSAEQVVTGYSDPYTGKQISLFQAMKKELIVRDHGIRLLEAQMTTGVIIDPVHSHRVPVEGSYKNGYFHEEMNRVLADPSDDTKGFFDPNTQENLTYLQLLQKANLDPETGLLLLSLS</sequence>
<evidence type="ECO:0000256" key="1">
    <source>
        <dbReference type="ARBA" id="ARBA00022553"/>
    </source>
</evidence>
<dbReference type="PANTHER" id="PTHR23169:SF21">
    <property type="entry name" value="EPIPLAKIN"/>
    <property type="match status" value="1"/>
</dbReference>
<gene>
    <name evidence="3" type="ORF">mMyoMyo1_008826</name>
</gene>
<dbReference type="AlphaFoldDB" id="A0A7J7U567"/>
<dbReference type="GO" id="GO:0045095">
    <property type="term" value="C:keratin filament"/>
    <property type="evidence" value="ECO:0007669"/>
    <property type="project" value="TreeGrafter"/>
</dbReference>
<dbReference type="SMART" id="SM00250">
    <property type="entry name" value="PLEC"/>
    <property type="match status" value="5"/>
</dbReference>
<accession>A0A7J7U567</accession>
<evidence type="ECO:0000313" key="4">
    <source>
        <dbReference type="Proteomes" id="UP000527355"/>
    </source>
</evidence>
<evidence type="ECO:0008006" key="5">
    <source>
        <dbReference type="Google" id="ProtNLM"/>
    </source>
</evidence>
<dbReference type="GO" id="GO:0005198">
    <property type="term" value="F:structural molecule activity"/>
    <property type="evidence" value="ECO:0007669"/>
    <property type="project" value="TreeGrafter"/>
</dbReference>
<dbReference type="PANTHER" id="PTHR23169">
    <property type="entry name" value="ENVOPLAKIN"/>
    <property type="match status" value="1"/>
</dbReference>
<dbReference type="EMBL" id="JABWUV010000014">
    <property type="protein sequence ID" value="KAF6308033.1"/>
    <property type="molecule type" value="Genomic_DNA"/>
</dbReference>
<dbReference type="GO" id="GO:0042995">
    <property type="term" value="C:cell projection"/>
    <property type="evidence" value="ECO:0007669"/>
    <property type="project" value="UniProtKB-SubCell"/>
</dbReference>